<dbReference type="Gene3D" id="3.90.640.10">
    <property type="entry name" value="Actin, Chain A, domain 4"/>
    <property type="match status" value="1"/>
</dbReference>
<evidence type="ECO:0000313" key="2">
    <source>
        <dbReference type="Proteomes" id="UP000614811"/>
    </source>
</evidence>
<reference evidence="1" key="1">
    <citation type="journal article" date="2014" name="Int. J. Syst. Evol. Microbiol.">
        <title>Complete genome sequence of Corynebacterium casei LMG S-19264T (=DSM 44701T), isolated from a smear-ripened cheese.</title>
        <authorList>
            <consortium name="US DOE Joint Genome Institute (JGI-PGF)"/>
            <person name="Walter F."/>
            <person name="Albersmeier A."/>
            <person name="Kalinowski J."/>
            <person name="Ruckert C."/>
        </authorList>
    </citation>
    <scope>NUCLEOTIDE SEQUENCE</scope>
    <source>
        <strain evidence="1">KCTC 12711</strain>
    </source>
</reference>
<comment type="caution">
    <text evidence="1">The sequence shown here is derived from an EMBL/GenBank/DDBJ whole genome shotgun (WGS) entry which is preliminary data.</text>
</comment>
<protein>
    <submittedName>
        <fullName evidence="1">Uncharacterized protein</fullName>
    </submittedName>
</protein>
<evidence type="ECO:0000313" key="1">
    <source>
        <dbReference type="EMBL" id="GHA11851.1"/>
    </source>
</evidence>
<dbReference type="AlphaFoldDB" id="A0A918RUQ3"/>
<sequence length="428" mass="46805">MQKLFHINDNRLQLQSDRVVDLGQGYAWLKGDQVLFDERDDMSPVRACRLTPQEINNRYWQLCDQSAIPANDAGMRHTADLIWKHLTTLHQAHDLDEVTLVVPSHYHETNLQLLLGIAQSCGVGVKAMVNKAVLALCGKTDGPGMYRHIDVQLHQTVISHLQAVDGNLLLTSVDVISDVGMHLIQEALLQGLQTRFIQSDRFDPLHNAQTEQQLFDQLADIAIQVGGAGKANVALDHQGQLHATSIEAQEWDALLAPFMQRVLTVASQADAVSVFVDLNGMFEHAVPTMLLESGVRVVKKLPAIPRALQSLTRDDEPSYLAELPCRVADAGTSSSAADTRAPSRDVTHEATDVTHILSAGCAIPMHRAHVAAKSNALIVRQGEPNVAQLLAQGSLSILNDEARKELRPNDRLGSNLADGVLTAIRVLE</sequence>
<dbReference type="Gene3D" id="3.30.420.40">
    <property type="match status" value="2"/>
</dbReference>
<name>A0A918RUQ3_9GAMM</name>
<organism evidence="1 2">
    <name type="scientific">Arenicella chitinivorans</name>
    <dbReference type="NCBI Taxonomy" id="1329800"/>
    <lineage>
        <taxon>Bacteria</taxon>
        <taxon>Pseudomonadati</taxon>
        <taxon>Pseudomonadota</taxon>
        <taxon>Gammaproteobacteria</taxon>
        <taxon>Arenicellales</taxon>
        <taxon>Arenicellaceae</taxon>
        <taxon>Arenicella</taxon>
    </lineage>
</organism>
<keyword evidence="2" id="KW-1185">Reference proteome</keyword>
<dbReference type="Proteomes" id="UP000614811">
    <property type="component" value="Unassembled WGS sequence"/>
</dbReference>
<reference evidence="1" key="2">
    <citation type="submission" date="2020-09" db="EMBL/GenBank/DDBJ databases">
        <authorList>
            <person name="Sun Q."/>
            <person name="Kim S."/>
        </authorList>
    </citation>
    <scope>NUCLEOTIDE SEQUENCE</scope>
    <source>
        <strain evidence="1">KCTC 12711</strain>
    </source>
</reference>
<gene>
    <name evidence="1" type="ORF">GCM10008090_22060</name>
</gene>
<accession>A0A918RUQ3</accession>
<dbReference type="EMBL" id="BMXA01000003">
    <property type="protein sequence ID" value="GHA11851.1"/>
    <property type="molecule type" value="Genomic_DNA"/>
</dbReference>
<proteinExistence type="predicted"/>
<dbReference type="RefSeq" id="WP_189400910.1">
    <property type="nucleotide sequence ID" value="NZ_BMXA01000003.1"/>
</dbReference>